<keyword evidence="8" id="KW-0238">DNA-binding</keyword>
<evidence type="ECO:0000313" key="17">
    <source>
        <dbReference type="EMBL" id="WXB18882.1"/>
    </source>
</evidence>
<dbReference type="Pfam" id="PF00580">
    <property type="entry name" value="UvrD-helicase"/>
    <property type="match status" value="1"/>
</dbReference>
<evidence type="ECO:0000256" key="8">
    <source>
        <dbReference type="ARBA" id="ARBA00023125"/>
    </source>
</evidence>
<evidence type="ECO:0000256" key="4">
    <source>
        <dbReference type="ARBA" id="ARBA00022801"/>
    </source>
</evidence>
<protein>
    <recommendedName>
        <fullName evidence="12">DNA 3'-5' helicase</fullName>
        <ecNumber evidence="12">5.6.2.4</ecNumber>
    </recommendedName>
</protein>
<comment type="catalytic activity">
    <reaction evidence="13">
        <text>ATP + H2O = ADP + phosphate + H(+)</text>
        <dbReference type="Rhea" id="RHEA:13065"/>
        <dbReference type="ChEBI" id="CHEBI:15377"/>
        <dbReference type="ChEBI" id="CHEBI:15378"/>
        <dbReference type="ChEBI" id="CHEBI:30616"/>
        <dbReference type="ChEBI" id="CHEBI:43474"/>
        <dbReference type="ChEBI" id="CHEBI:456216"/>
        <dbReference type="EC" id="5.6.2.4"/>
    </reaction>
</comment>
<dbReference type="Gene3D" id="1.10.486.10">
    <property type="entry name" value="PCRA, domain 4"/>
    <property type="match status" value="1"/>
</dbReference>
<dbReference type="Pfam" id="PF12705">
    <property type="entry name" value="PDDEXK_1"/>
    <property type="match status" value="1"/>
</dbReference>
<evidence type="ECO:0000256" key="10">
    <source>
        <dbReference type="ARBA" id="ARBA00023235"/>
    </source>
</evidence>
<keyword evidence="9" id="KW-0234">DNA repair</keyword>
<evidence type="ECO:0000256" key="12">
    <source>
        <dbReference type="ARBA" id="ARBA00034808"/>
    </source>
</evidence>
<dbReference type="EC" id="5.6.2.4" evidence="12"/>
<name>A0ABZ2M8R9_9BACT</name>
<organism evidence="17 18">
    <name type="scientific">Pendulispora albinea</name>
    <dbReference type="NCBI Taxonomy" id="2741071"/>
    <lineage>
        <taxon>Bacteria</taxon>
        <taxon>Pseudomonadati</taxon>
        <taxon>Myxococcota</taxon>
        <taxon>Myxococcia</taxon>
        <taxon>Myxococcales</taxon>
        <taxon>Sorangiineae</taxon>
        <taxon>Pendulisporaceae</taxon>
        <taxon>Pendulispora</taxon>
    </lineage>
</organism>
<feature type="domain" description="UvrD-like helicase C-terminal" evidence="16">
    <location>
        <begin position="467"/>
        <end position="777"/>
    </location>
</feature>
<keyword evidence="7 14" id="KW-0067">ATP-binding</keyword>
<dbReference type="PANTHER" id="PTHR11070:SF23">
    <property type="entry name" value="RECBCD ENZYME SUBUNIT RECB"/>
    <property type="match status" value="1"/>
</dbReference>
<dbReference type="SUPFAM" id="SSF52540">
    <property type="entry name" value="P-loop containing nucleoside triphosphate hydrolases"/>
    <property type="match status" value="1"/>
</dbReference>
<evidence type="ECO:0000256" key="1">
    <source>
        <dbReference type="ARBA" id="ARBA00022722"/>
    </source>
</evidence>
<sequence length="1184" mass="131842">MTLLFGALDKPLGDAKARQRIREDLDTTLVVEAAAGTGKTTELVGRVLSLVKKGKARLSAIVAVTFTEKAAGEMKLRLRTEIEKARSSEVVSDLERKNLDASLAELEAAHIGTIHGFCADLLRERPVEACVDPLFEVADDDGKQRILHDCFEPWFEAQLAKPLPQVERVLRRRSRDRDAVGPRHVLTQAVSSLIEQRDFDTPWSHTPFDRRGAVDDILEDLRALGALAPRADYKDSWLAKSFAEIARYIGELDRREAVRGGVAERDYDGLEAELRTLCRQKLWGWKGSGRYYGKGLDRQGVLDEKARVHEKLKKVLEQADADLAAGLRAELWPLVGEYEARKRSAGKLDFLDLLLLTRNLLRDHADVRRELQQRFTHLLVDEFQDTDPLQAEILLLLAASDPAEYEAMRAFPVPGKLFVVGDPKQSIYRFRRADVALYESIKRHLEATGADVLHLSTSFRSLPAIQKAVNAAFEPLMQGNARGSQATYVPLQAFRDEPKHARPSIVALPVPRPWGDFGKIVNFRIDDSFPDAVGAFVHYLLSESGWTIAEREGGRMVPLEARHVCLLFKRLQNFGADVTRPYVRALEARRIPHVLVGGRSYHAREEVVAIVNALSAIEWPDDELSVFATLRGPFFSLGDDALLAFRHRTKGELNPFRRLDPELLSELTRPVRDAMALLAELHRRRNRRPIADTIVHVLEATRAHAGIAIWPTGEQALANVLRVLDIARRFESRGATSFRSFVEYMKDEAHRGGVSEAPVVEEGTDGVRIMTVHRAKGLEFPVVILADPTAKPTLSEPSRYVDASRRLWAMPLCGASPRELLEHRDDVLEQDGEEALRLLYVAATRARELLVVPALGDEVSGEFWTSALNPVIYPYDDARRASERAPGCPEFGPDSVRERPEGVRADVHDSVKPGLHRPRAGDHHVVWWDPAALGLDKHHDVGLRQQRILEADKAGTVAEAGERLHALWRRERDEALAHGGRPSRVIHTVTEVSHQAEVAAEPGAGAERGELAELAELVAPVVEMMVTDAPREGRPRGKRFGTLVHAALAVVDLLAVPDAVRRVVNVQARLVGANEEEIEAAAAAVVSALRHPIFERARDASECRRESPILCQMADGSFLEGVLDLAFRERDGQGFVWTVVDYKTDAGLGSHLETVRQYEAQVALYLRAVSESTHERARGVLLSV</sequence>
<dbReference type="InterPro" id="IPR014016">
    <property type="entry name" value="UvrD-like_ATP-bd"/>
</dbReference>
<keyword evidence="2 14" id="KW-0547">Nucleotide-binding</keyword>
<dbReference type="RefSeq" id="WP_394828507.1">
    <property type="nucleotide sequence ID" value="NZ_CP089984.1"/>
</dbReference>
<dbReference type="Gene3D" id="3.90.320.10">
    <property type="match status" value="1"/>
</dbReference>
<evidence type="ECO:0000256" key="6">
    <source>
        <dbReference type="ARBA" id="ARBA00022839"/>
    </source>
</evidence>
<proteinExistence type="predicted"/>
<dbReference type="PROSITE" id="PS51217">
    <property type="entry name" value="UVRD_HELICASE_CTER"/>
    <property type="match status" value="1"/>
</dbReference>
<evidence type="ECO:0000256" key="9">
    <source>
        <dbReference type="ARBA" id="ARBA00023204"/>
    </source>
</evidence>
<accession>A0ABZ2M8R9</accession>
<dbReference type="PROSITE" id="PS51198">
    <property type="entry name" value="UVRD_HELICASE_ATP_BIND"/>
    <property type="match status" value="1"/>
</dbReference>
<evidence type="ECO:0000256" key="11">
    <source>
        <dbReference type="ARBA" id="ARBA00034617"/>
    </source>
</evidence>
<keyword evidence="1" id="KW-0540">Nuclease</keyword>
<dbReference type="InterPro" id="IPR014017">
    <property type="entry name" value="DNA_helicase_UvrD-like_C"/>
</dbReference>
<keyword evidence="10" id="KW-0413">Isomerase</keyword>
<reference evidence="17 18" key="1">
    <citation type="submission" date="2021-12" db="EMBL/GenBank/DDBJ databases">
        <title>Discovery of the Pendulisporaceae a myxobacterial family with distinct sporulation behavior and unique specialized metabolism.</title>
        <authorList>
            <person name="Garcia R."/>
            <person name="Popoff A."/>
            <person name="Bader C.D."/>
            <person name="Loehr J."/>
            <person name="Walesch S."/>
            <person name="Walt C."/>
            <person name="Boldt J."/>
            <person name="Bunk B."/>
            <person name="Haeckl F.J.F.P.J."/>
            <person name="Gunesch A.P."/>
            <person name="Birkelbach J."/>
            <person name="Nuebel U."/>
            <person name="Pietschmann T."/>
            <person name="Bach T."/>
            <person name="Mueller R."/>
        </authorList>
    </citation>
    <scope>NUCLEOTIDE SEQUENCE [LARGE SCALE GENOMIC DNA]</scope>
    <source>
        <strain evidence="17 18">MSr11954</strain>
    </source>
</reference>
<evidence type="ECO:0000256" key="7">
    <source>
        <dbReference type="ARBA" id="ARBA00022840"/>
    </source>
</evidence>
<evidence type="ECO:0000313" key="18">
    <source>
        <dbReference type="Proteomes" id="UP001370348"/>
    </source>
</evidence>
<keyword evidence="5 14" id="KW-0347">Helicase</keyword>
<dbReference type="Pfam" id="PF13361">
    <property type="entry name" value="UvrD_C"/>
    <property type="match status" value="1"/>
</dbReference>
<keyword evidence="18" id="KW-1185">Reference proteome</keyword>
<dbReference type="InterPro" id="IPR038726">
    <property type="entry name" value="PDDEXK_AddAB-type"/>
</dbReference>
<dbReference type="SUPFAM" id="SSF52980">
    <property type="entry name" value="Restriction endonuclease-like"/>
    <property type="match status" value="1"/>
</dbReference>
<dbReference type="EMBL" id="CP089984">
    <property type="protein sequence ID" value="WXB18882.1"/>
    <property type="molecule type" value="Genomic_DNA"/>
</dbReference>
<comment type="catalytic activity">
    <reaction evidence="11">
        <text>Couples ATP hydrolysis with the unwinding of duplex DNA by translocating in the 3'-5' direction.</text>
        <dbReference type="EC" id="5.6.2.4"/>
    </reaction>
</comment>
<dbReference type="PANTHER" id="PTHR11070">
    <property type="entry name" value="UVRD / RECB / PCRA DNA HELICASE FAMILY MEMBER"/>
    <property type="match status" value="1"/>
</dbReference>
<gene>
    <name evidence="17" type="ORF">LZC94_16795</name>
</gene>
<keyword evidence="6" id="KW-0269">Exonuclease</keyword>
<keyword evidence="3" id="KW-0227">DNA damage</keyword>
<dbReference type="InterPro" id="IPR011604">
    <property type="entry name" value="PDDEXK-like_dom_sf"/>
</dbReference>
<evidence type="ECO:0000256" key="13">
    <source>
        <dbReference type="ARBA" id="ARBA00048988"/>
    </source>
</evidence>
<dbReference type="Proteomes" id="UP001370348">
    <property type="component" value="Chromosome"/>
</dbReference>
<evidence type="ECO:0000259" key="15">
    <source>
        <dbReference type="PROSITE" id="PS51198"/>
    </source>
</evidence>
<feature type="domain" description="UvrD-like helicase ATP-binding" evidence="15">
    <location>
        <begin position="12"/>
        <end position="462"/>
    </location>
</feature>
<evidence type="ECO:0000259" key="16">
    <source>
        <dbReference type="PROSITE" id="PS51217"/>
    </source>
</evidence>
<evidence type="ECO:0000256" key="2">
    <source>
        <dbReference type="ARBA" id="ARBA00022741"/>
    </source>
</evidence>
<dbReference type="InterPro" id="IPR027417">
    <property type="entry name" value="P-loop_NTPase"/>
</dbReference>
<dbReference type="InterPro" id="IPR000212">
    <property type="entry name" value="DNA_helicase_UvrD/REP"/>
</dbReference>
<dbReference type="Gene3D" id="3.40.50.300">
    <property type="entry name" value="P-loop containing nucleotide triphosphate hydrolases"/>
    <property type="match status" value="3"/>
</dbReference>
<evidence type="ECO:0000256" key="5">
    <source>
        <dbReference type="ARBA" id="ARBA00022806"/>
    </source>
</evidence>
<evidence type="ECO:0000256" key="3">
    <source>
        <dbReference type="ARBA" id="ARBA00022763"/>
    </source>
</evidence>
<evidence type="ECO:0000256" key="14">
    <source>
        <dbReference type="PROSITE-ProRule" id="PRU00560"/>
    </source>
</evidence>
<keyword evidence="4 14" id="KW-0378">Hydrolase</keyword>
<dbReference type="InterPro" id="IPR011335">
    <property type="entry name" value="Restrct_endonuc-II-like"/>
</dbReference>
<feature type="binding site" evidence="14">
    <location>
        <begin position="33"/>
        <end position="40"/>
    </location>
    <ligand>
        <name>ATP</name>
        <dbReference type="ChEBI" id="CHEBI:30616"/>
    </ligand>
</feature>